<feature type="domain" description="SYO1-like TPR repeats" evidence="3">
    <location>
        <begin position="462"/>
        <end position="675"/>
    </location>
</feature>
<evidence type="ECO:0000259" key="3">
    <source>
        <dbReference type="Pfam" id="PF25567"/>
    </source>
</evidence>
<evidence type="ECO:0000256" key="2">
    <source>
        <dbReference type="SAM" id="MobiDB-lite"/>
    </source>
</evidence>
<dbReference type="PANTHER" id="PTHR13347">
    <property type="entry name" value="HEAT REPEAT-CONTAINING PROTEIN 3"/>
    <property type="match status" value="1"/>
</dbReference>
<dbReference type="InterPro" id="IPR016024">
    <property type="entry name" value="ARM-type_fold"/>
</dbReference>
<dbReference type="Pfam" id="PF25567">
    <property type="entry name" value="TPR_SYO1"/>
    <property type="match status" value="1"/>
</dbReference>
<dbReference type="Proteomes" id="UP000095009">
    <property type="component" value="Unassembled WGS sequence"/>
</dbReference>
<name>A0A1E3PHF4_9ASCO</name>
<evidence type="ECO:0000256" key="1">
    <source>
        <dbReference type="ARBA" id="ARBA00049983"/>
    </source>
</evidence>
<dbReference type="InterPro" id="IPR052616">
    <property type="entry name" value="SYO1-like"/>
</dbReference>
<organism evidence="4 5">
    <name type="scientific">Nadsonia fulvescens var. elongata DSM 6958</name>
    <dbReference type="NCBI Taxonomy" id="857566"/>
    <lineage>
        <taxon>Eukaryota</taxon>
        <taxon>Fungi</taxon>
        <taxon>Dikarya</taxon>
        <taxon>Ascomycota</taxon>
        <taxon>Saccharomycotina</taxon>
        <taxon>Dipodascomycetes</taxon>
        <taxon>Dipodascales</taxon>
        <taxon>Dipodascales incertae sedis</taxon>
        <taxon>Nadsonia</taxon>
    </lineage>
</organism>
<dbReference type="GO" id="GO:0042273">
    <property type="term" value="P:ribosomal large subunit biogenesis"/>
    <property type="evidence" value="ECO:0007669"/>
    <property type="project" value="TreeGrafter"/>
</dbReference>
<gene>
    <name evidence="4" type="ORF">NADFUDRAFT_65992</name>
</gene>
<protein>
    <recommendedName>
        <fullName evidence="3">SYO1-like TPR repeats domain-containing protein</fullName>
    </recommendedName>
</protein>
<accession>A0A1E3PHF4</accession>
<dbReference type="InterPro" id="IPR011989">
    <property type="entry name" value="ARM-like"/>
</dbReference>
<dbReference type="GO" id="GO:0006606">
    <property type="term" value="P:protein import into nucleus"/>
    <property type="evidence" value="ECO:0007669"/>
    <property type="project" value="TreeGrafter"/>
</dbReference>
<reference evidence="4 5" key="1">
    <citation type="journal article" date="2016" name="Proc. Natl. Acad. Sci. U.S.A.">
        <title>Comparative genomics of biotechnologically important yeasts.</title>
        <authorList>
            <person name="Riley R."/>
            <person name="Haridas S."/>
            <person name="Wolfe K.H."/>
            <person name="Lopes M.R."/>
            <person name="Hittinger C.T."/>
            <person name="Goeker M."/>
            <person name="Salamov A.A."/>
            <person name="Wisecaver J.H."/>
            <person name="Long T.M."/>
            <person name="Calvey C.H."/>
            <person name="Aerts A.L."/>
            <person name="Barry K.W."/>
            <person name="Choi C."/>
            <person name="Clum A."/>
            <person name="Coughlan A.Y."/>
            <person name="Deshpande S."/>
            <person name="Douglass A.P."/>
            <person name="Hanson S.J."/>
            <person name="Klenk H.-P."/>
            <person name="LaButti K.M."/>
            <person name="Lapidus A."/>
            <person name="Lindquist E.A."/>
            <person name="Lipzen A.M."/>
            <person name="Meier-Kolthoff J.P."/>
            <person name="Ohm R.A."/>
            <person name="Otillar R.P."/>
            <person name="Pangilinan J.L."/>
            <person name="Peng Y."/>
            <person name="Rokas A."/>
            <person name="Rosa C.A."/>
            <person name="Scheuner C."/>
            <person name="Sibirny A.A."/>
            <person name="Slot J.C."/>
            <person name="Stielow J.B."/>
            <person name="Sun H."/>
            <person name="Kurtzman C.P."/>
            <person name="Blackwell M."/>
            <person name="Grigoriev I.V."/>
            <person name="Jeffries T.W."/>
        </authorList>
    </citation>
    <scope>NUCLEOTIDE SEQUENCE [LARGE SCALE GENOMIC DNA]</scope>
    <source>
        <strain evidence="4 5">DSM 6958</strain>
    </source>
</reference>
<dbReference type="InterPro" id="IPR057990">
    <property type="entry name" value="TPR_SYO1"/>
</dbReference>
<proteinExistence type="inferred from homology"/>
<comment type="similarity">
    <text evidence="1">Belongs to the nuclear import and ribosome assembly adapter family.</text>
</comment>
<feature type="compositionally biased region" description="Acidic residues" evidence="2">
    <location>
        <begin position="371"/>
        <end position="388"/>
    </location>
</feature>
<dbReference type="STRING" id="857566.A0A1E3PHF4"/>
<dbReference type="CDD" id="cd13394">
    <property type="entry name" value="Syo1_like"/>
    <property type="match status" value="1"/>
</dbReference>
<dbReference type="EMBL" id="KV454410">
    <property type="protein sequence ID" value="ODQ64856.1"/>
    <property type="molecule type" value="Genomic_DNA"/>
</dbReference>
<dbReference type="PANTHER" id="PTHR13347:SF1">
    <property type="entry name" value="HEAT REPEAT-CONTAINING PROTEIN 3"/>
    <property type="match status" value="1"/>
</dbReference>
<dbReference type="AlphaFoldDB" id="A0A1E3PHF4"/>
<feature type="compositionally biased region" description="Basic residues" evidence="2">
    <location>
        <begin position="1"/>
        <end position="15"/>
    </location>
</feature>
<feature type="region of interest" description="Disordered" evidence="2">
    <location>
        <begin position="365"/>
        <end position="388"/>
    </location>
</feature>
<dbReference type="GO" id="GO:0051082">
    <property type="term" value="F:unfolded protein binding"/>
    <property type="evidence" value="ECO:0007669"/>
    <property type="project" value="TreeGrafter"/>
</dbReference>
<keyword evidence="5" id="KW-1185">Reference proteome</keyword>
<feature type="region of interest" description="Disordered" evidence="2">
    <location>
        <begin position="1"/>
        <end position="29"/>
    </location>
</feature>
<dbReference type="OrthoDB" id="288703at2759"/>
<evidence type="ECO:0000313" key="5">
    <source>
        <dbReference type="Proteomes" id="UP000095009"/>
    </source>
</evidence>
<evidence type="ECO:0000313" key="4">
    <source>
        <dbReference type="EMBL" id="ODQ64856.1"/>
    </source>
</evidence>
<sequence length="677" mass="75475">MAKVKRKSRSSKVRKSSAPVNRSEAKDEQIRQTKIAPLISKLSSTSTNDRSMSISAITAMIDDPKLRTLLLKEGLIKIVLTQLLSDSSEEVVMESYGLLRNIVLEDGYDVCIHLWRSDILTAIQSAMEKSKVSFEKLAEAGTKSTKDERTLLNDYTENYLSLLIQLASSSDDIFDGVTKKVPGLADFTISLLQYSLSQRKDSNNADAPLMTTASLFSTLCEVLFVFSESNPHVTDEIIASPFVGSINDILSSKNLPVSSLVYLNGLKYNLAIEQSLSGSELDEEEIFNILQSLVSLVESINMDQIKADLNPPTDSTDVIEVNKADKTAINARAVIDGIQVALELFTAIAETITIQPSKIYAQTGLSNQSAGDDDEEEEEEDDALMNEDDEEAELYIQKTIPELGENEIELDEEASDSQSNSFSNTDENIITDDSTVGVLVNYLQNSVLPLSIKAFSYPEFVSRSMASLNNISWTLTTKMAKHQSWRSNAQELWVNIFPYLSSHQHEIDVVSSALGVLGAVSKTYNGNVPLNRDEVNFVINQIATIKVSAPEDEFNEYLIRAVALLASLAMAKNRTEVTKTVGDFFLSLLSGLPETPVEVVLEVLDNMFEIFGDASYEYDLPVFVEGQYMEKLNQLLSKVRQMTKKIDRRRFYQLRSRADEVTLNLSRFIVYKRNERS</sequence>
<dbReference type="SUPFAM" id="SSF48371">
    <property type="entry name" value="ARM repeat"/>
    <property type="match status" value="1"/>
</dbReference>
<dbReference type="Gene3D" id="1.25.10.10">
    <property type="entry name" value="Leucine-rich Repeat Variant"/>
    <property type="match status" value="1"/>
</dbReference>